<protein>
    <recommendedName>
        <fullName evidence="3">Phage tail family protein</fullName>
    </recommendedName>
</protein>
<gene>
    <name evidence="1" type="ORF">E1091_01110</name>
</gene>
<dbReference type="Proteomes" id="UP000295626">
    <property type="component" value="Unassembled WGS sequence"/>
</dbReference>
<comment type="caution">
    <text evidence="1">The sequence shown here is derived from an EMBL/GenBank/DDBJ whole genome shotgun (WGS) entry which is preliminary data.</text>
</comment>
<name>A0ABY2DLQ8_9ACTN</name>
<reference evidence="1 2" key="1">
    <citation type="submission" date="2019-02" db="EMBL/GenBank/DDBJ databases">
        <title>Draft genome sequences of novel Actinobacteria.</title>
        <authorList>
            <person name="Sahin N."/>
            <person name="Ay H."/>
            <person name="Saygin H."/>
        </authorList>
    </citation>
    <scope>NUCLEOTIDE SEQUENCE [LARGE SCALE GENOMIC DNA]</scope>
    <source>
        <strain evidence="1 2">JCM 30529</strain>
    </source>
</reference>
<accession>A0ABY2DLQ8</accession>
<evidence type="ECO:0000313" key="2">
    <source>
        <dbReference type="Proteomes" id="UP000295626"/>
    </source>
</evidence>
<evidence type="ECO:0000313" key="1">
    <source>
        <dbReference type="EMBL" id="TDC02276.1"/>
    </source>
</evidence>
<proteinExistence type="predicted"/>
<evidence type="ECO:0008006" key="3">
    <source>
        <dbReference type="Google" id="ProtNLM"/>
    </source>
</evidence>
<keyword evidence="2" id="KW-1185">Reference proteome</keyword>
<organism evidence="1 2">
    <name type="scientific">Micromonospora fluostatini</name>
    <dbReference type="NCBI Taxonomy" id="1629071"/>
    <lineage>
        <taxon>Bacteria</taxon>
        <taxon>Bacillati</taxon>
        <taxon>Actinomycetota</taxon>
        <taxon>Actinomycetes</taxon>
        <taxon>Micromonosporales</taxon>
        <taxon>Micromonosporaceae</taxon>
        <taxon>Micromonospora</taxon>
    </lineage>
</organism>
<sequence length="316" mass="34335">MPLAVGTATPTLVASTWSPPPPFQVGTMRAVWLDPLGQRFELSGPHELHGWLTTRDIAGWGAGPRTYVTDPQATGGVSVRFIRTEPRRITWPLHVYGDTHEEFLGRWRRLMSAFLLTAQVGRPGILRIARPSGEEREIEAFYEEGFEGNAGENWVSANPVLTLFCPDGFWRAPEPVEVPWGYRAEPGGPFLHPFITVSSGRSLGSAEVLNPGDVDAWPVWEIAGPASLITITNNTLGLSFGITYPLGAGGVVTVDTTPSRPRVRGPAGQNLFGALNWPAVELWPLARGLNDLTISISGAGDTTGVRMTYRPRFEAA</sequence>
<dbReference type="EMBL" id="SMKE01000013">
    <property type="protein sequence ID" value="TDC02276.1"/>
    <property type="molecule type" value="Genomic_DNA"/>
</dbReference>